<keyword evidence="4" id="KW-0472">Membrane</keyword>
<evidence type="ECO:0000256" key="5">
    <source>
        <dbReference type="SAM" id="Coils"/>
    </source>
</evidence>
<keyword evidence="5" id="KW-0175">Coiled coil</keyword>
<feature type="coiled-coil region" evidence="5">
    <location>
        <begin position="41"/>
        <end position="68"/>
    </location>
</feature>
<keyword evidence="7" id="KW-1185">Reference proteome</keyword>
<evidence type="ECO:0000256" key="2">
    <source>
        <dbReference type="ARBA" id="ARBA00022692"/>
    </source>
</evidence>
<comment type="subcellular location">
    <subcellularLocation>
        <location evidence="1">Membrane</location>
        <topology evidence="1">Multi-pass membrane protein</topology>
    </subcellularLocation>
</comment>
<keyword evidence="2" id="KW-0812">Transmembrane</keyword>
<dbReference type="SUPFAM" id="SSF144091">
    <property type="entry name" value="Rhomboid-like"/>
    <property type="match status" value="1"/>
</dbReference>
<organism evidence="6 7">
    <name type="scientific">Dunaliella salina</name>
    <name type="common">Green alga</name>
    <name type="synonym">Protococcus salinus</name>
    <dbReference type="NCBI Taxonomy" id="3046"/>
    <lineage>
        <taxon>Eukaryota</taxon>
        <taxon>Viridiplantae</taxon>
        <taxon>Chlorophyta</taxon>
        <taxon>core chlorophytes</taxon>
        <taxon>Chlorophyceae</taxon>
        <taxon>CS clade</taxon>
        <taxon>Chlamydomonadales</taxon>
        <taxon>Dunaliellaceae</taxon>
        <taxon>Dunaliella</taxon>
    </lineage>
</organism>
<dbReference type="EMBL" id="MU070322">
    <property type="protein sequence ID" value="KAF5828324.1"/>
    <property type="molecule type" value="Genomic_DNA"/>
</dbReference>
<dbReference type="InterPro" id="IPR035952">
    <property type="entry name" value="Rhomboid-like_sf"/>
</dbReference>
<comment type="caution">
    <text evidence="6">The sequence shown here is derived from an EMBL/GenBank/DDBJ whole genome shotgun (WGS) entry which is preliminary data.</text>
</comment>
<dbReference type="Gene3D" id="1.20.1540.10">
    <property type="entry name" value="Rhomboid-like"/>
    <property type="match status" value="1"/>
</dbReference>
<name>A0ABQ7G133_DUNSA</name>
<protein>
    <submittedName>
        <fullName evidence="6">Uncharacterized protein</fullName>
    </submittedName>
</protein>
<evidence type="ECO:0000313" key="7">
    <source>
        <dbReference type="Proteomes" id="UP000815325"/>
    </source>
</evidence>
<evidence type="ECO:0000256" key="1">
    <source>
        <dbReference type="ARBA" id="ARBA00004141"/>
    </source>
</evidence>
<evidence type="ECO:0000313" key="6">
    <source>
        <dbReference type="EMBL" id="KAF5828324.1"/>
    </source>
</evidence>
<proteinExistence type="predicted"/>
<keyword evidence="3" id="KW-1133">Transmembrane helix</keyword>
<gene>
    <name evidence="6" type="ORF">DUNSADRAFT_17780</name>
</gene>
<evidence type="ECO:0000256" key="3">
    <source>
        <dbReference type="ARBA" id="ARBA00022989"/>
    </source>
</evidence>
<evidence type="ECO:0000256" key="4">
    <source>
        <dbReference type="ARBA" id="ARBA00023136"/>
    </source>
</evidence>
<accession>A0ABQ7G133</accession>
<dbReference type="Proteomes" id="UP000815325">
    <property type="component" value="Unassembled WGS sequence"/>
</dbReference>
<reference evidence="6" key="1">
    <citation type="submission" date="2017-08" db="EMBL/GenBank/DDBJ databases">
        <authorList>
            <person name="Polle J.E."/>
            <person name="Barry K."/>
            <person name="Cushman J."/>
            <person name="Schmutz J."/>
            <person name="Tran D."/>
            <person name="Hathwaick L.T."/>
            <person name="Yim W.C."/>
            <person name="Jenkins J."/>
            <person name="Mckie-Krisberg Z.M."/>
            <person name="Prochnik S."/>
            <person name="Lindquist E."/>
            <person name="Dockter R.B."/>
            <person name="Adam C."/>
            <person name="Molina H."/>
            <person name="Bunkerborg J."/>
            <person name="Jin E."/>
            <person name="Buchheim M."/>
            <person name="Magnuson J."/>
        </authorList>
    </citation>
    <scope>NUCLEOTIDE SEQUENCE</scope>
    <source>
        <strain evidence="6">CCAP 19/18</strain>
    </source>
</reference>
<sequence>MTQNGFDLSELYAWEREIRCKIQKQEIVCKEAECQIWQLRASNLRSHLNEASARAQKAQEELFQAHAEWLWGPHGPREEKPTLNLLKYLCLMLASPGQLQSFLARVEEHGSLLRKPVTLALVVTQAFSFQVQGILPLRELYLSPYCVLDKAQWTRLLTPAFIHKDAPHLLDNLKTSLPDCLELEASGGSVK</sequence>